<dbReference type="Pfam" id="PF00082">
    <property type="entry name" value="Peptidase_S8"/>
    <property type="match status" value="1"/>
</dbReference>
<evidence type="ECO:0000313" key="9">
    <source>
        <dbReference type="Proteomes" id="UP000430519"/>
    </source>
</evidence>
<dbReference type="PROSITE" id="PS00136">
    <property type="entry name" value="SUBTILASE_ASP"/>
    <property type="match status" value="1"/>
</dbReference>
<evidence type="ECO:0000259" key="7">
    <source>
        <dbReference type="PROSITE" id="PS50093"/>
    </source>
</evidence>
<dbReference type="PRINTS" id="PR00723">
    <property type="entry name" value="SUBTILISIN"/>
</dbReference>
<dbReference type="InterPro" id="IPR015500">
    <property type="entry name" value="Peptidase_S8_subtilisin-rel"/>
</dbReference>
<sequence length="582" mass="58939">MNPSRILPIVTLTALLAACSQNGSMPEAGQAPLLGTDTPGAIPGQYIVVFKNGERLSSQSLVSQLNLDPAGVRVQHVYTQVLQGFAATLSPANLQKLRADPRVKYVEQDGVATANVIQTSPPWGLDRIDQRSRPLNGQYVYGDTAPGVTAYIIDTGIRTTHTDFGGRAVWGTNTTGDGTNTDCNGHGTHVAGTTGGSWAGVAKGVRLVAVKVLGCSGSGTWSGVIAGINWAASNRTGPAVANMSLGGGTNQSIDDAVTGAVNSGLTMVVAAGNNGANACNYSPARTPSAITVGNTTSSDARASSSNWGSCLDLFAPGTDIASDYSTSDTATATLTGTSMASPHVAGAAALILSANPGFTPAQVASTLIANATTGVVSGAGTGSPNRLLFVPQPVQNSAPTASFTQTVSGLSATLTSTSTDPDNNITAYSWNFGDGTTATGSSVSKTYAAAGTYTVTLTVTDAGGLSNTTSQTLTVSSGGNALPVAGFTKTVTRLLGRVVANSTSYDPDGSIVSYLWDMGDGMTYTTPSVDHYYDMDGSYVIRLTVTDNSGATATTTQNVSVLPNGGCLRTVGGEAPDLIACP</sequence>
<evidence type="ECO:0000313" key="8">
    <source>
        <dbReference type="EMBL" id="MXV21466.1"/>
    </source>
</evidence>
<feature type="active site" description="Charge relay system" evidence="5">
    <location>
        <position position="186"/>
    </location>
</feature>
<evidence type="ECO:0000256" key="3">
    <source>
        <dbReference type="ARBA" id="ARBA00022801"/>
    </source>
</evidence>
<evidence type="ECO:0000256" key="5">
    <source>
        <dbReference type="PROSITE-ProRule" id="PRU01240"/>
    </source>
</evidence>
<reference evidence="8 9" key="1">
    <citation type="submission" date="2019-11" db="EMBL/GenBank/DDBJ databases">
        <title>Genome sequence of Deinococcus xianganensis Y35, AI-2 producing algicidal bacterium, isolated from lake water.</title>
        <authorList>
            <person name="Li Y."/>
        </authorList>
    </citation>
    <scope>NUCLEOTIDE SEQUENCE [LARGE SCALE GENOMIC DNA]</scope>
    <source>
        <strain evidence="8 9">Y35</strain>
    </source>
</reference>
<dbReference type="FunFam" id="3.40.50.200:FF:000014">
    <property type="entry name" value="Proteinase K"/>
    <property type="match status" value="1"/>
</dbReference>
<keyword evidence="2 5" id="KW-0645">Protease</keyword>
<dbReference type="GO" id="GO:0004252">
    <property type="term" value="F:serine-type endopeptidase activity"/>
    <property type="evidence" value="ECO:0007669"/>
    <property type="project" value="UniProtKB-UniRule"/>
</dbReference>
<dbReference type="PROSITE" id="PS50093">
    <property type="entry name" value="PKD"/>
    <property type="match status" value="2"/>
</dbReference>
<dbReference type="PROSITE" id="PS51257">
    <property type="entry name" value="PROKAR_LIPOPROTEIN"/>
    <property type="match status" value="1"/>
</dbReference>
<protein>
    <submittedName>
        <fullName evidence="8">S8 family serine peptidase</fullName>
    </submittedName>
</protein>
<dbReference type="PANTHER" id="PTHR43806:SF11">
    <property type="entry name" value="CEREVISIN-RELATED"/>
    <property type="match status" value="1"/>
</dbReference>
<dbReference type="Pfam" id="PF05922">
    <property type="entry name" value="Inhibitor_I9"/>
    <property type="match status" value="1"/>
</dbReference>
<gene>
    <name evidence="8" type="ORF">GLX28_17740</name>
</gene>
<feature type="active site" description="Charge relay system" evidence="5">
    <location>
        <position position="338"/>
    </location>
</feature>
<dbReference type="EMBL" id="WVHK01000098">
    <property type="protein sequence ID" value="MXV21466.1"/>
    <property type="molecule type" value="Genomic_DNA"/>
</dbReference>
<comment type="similarity">
    <text evidence="1 5 6">Belongs to the peptidase S8 family.</text>
</comment>
<keyword evidence="9" id="KW-1185">Reference proteome</keyword>
<dbReference type="Gene3D" id="2.60.40.10">
    <property type="entry name" value="Immunoglobulins"/>
    <property type="match status" value="2"/>
</dbReference>
<dbReference type="SUPFAM" id="SSF54897">
    <property type="entry name" value="Protease propeptides/inhibitors"/>
    <property type="match status" value="1"/>
</dbReference>
<dbReference type="GO" id="GO:0006508">
    <property type="term" value="P:proteolysis"/>
    <property type="evidence" value="ECO:0007669"/>
    <property type="project" value="UniProtKB-KW"/>
</dbReference>
<dbReference type="InterPro" id="IPR023828">
    <property type="entry name" value="Peptidase_S8_Ser-AS"/>
</dbReference>
<comment type="caution">
    <text evidence="8">The sequence shown here is derived from an EMBL/GenBank/DDBJ whole genome shotgun (WGS) entry which is preliminary data.</text>
</comment>
<dbReference type="CDD" id="cd04077">
    <property type="entry name" value="Peptidases_S8_PCSK9_ProteinaseK_like"/>
    <property type="match status" value="1"/>
</dbReference>
<dbReference type="SUPFAM" id="SSF49299">
    <property type="entry name" value="PKD domain"/>
    <property type="match status" value="2"/>
</dbReference>
<evidence type="ECO:0000256" key="2">
    <source>
        <dbReference type="ARBA" id="ARBA00022670"/>
    </source>
</evidence>
<dbReference type="InterPro" id="IPR034193">
    <property type="entry name" value="PCSK9_ProteinaseK-like"/>
</dbReference>
<keyword evidence="3 5" id="KW-0378">Hydrolase</keyword>
<dbReference type="Proteomes" id="UP000430519">
    <property type="component" value="Unassembled WGS sequence"/>
</dbReference>
<dbReference type="InterPro" id="IPR010259">
    <property type="entry name" value="S8pro/Inhibitor_I9"/>
</dbReference>
<proteinExistence type="inferred from homology"/>
<dbReference type="CDD" id="cd00146">
    <property type="entry name" value="PKD"/>
    <property type="match status" value="2"/>
</dbReference>
<dbReference type="AlphaFoldDB" id="A0A6I4YNU8"/>
<dbReference type="InterPro" id="IPR035986">
    <property type="entry name" value="PKD_dom_sf"/>
</dbReference>
<dbReference type="Pfam" id="PF18911">
    <property type="entry name" value="PKD_4"/>
    <property type="match status" value="2"/>
</dbReference>
<name>A0A6I4YNU8_9DEIO</name>
<dbReference type="RefSeq" id="WP_160981748.1">
    <property type="nucleotide sequence ID" value="NZ_WVHK01000098.1"/>
</dbReference>
<evidence type="ECO:0000256" key="1">
    <source>
        <dbReference type="ARBA" id="ARBA00011073"/>
    </source>
</evidence>
<feature type="domain" description="PKD" evidence="7">
    <location>
        <begin position="509"/>
        <end position="561"/>
    </location>
</feature>
<dbReference type="PROSITE" id="PS00138">
    <property type="entry name" value="SUBTILASE_SER"/>
    <property type="match status" value="1"/>
</dbReference>
<evidence type="ECO:0000256" key="6">
    <source>
        <dbReference type="RuleBase" id="RU003355"/>
    </source>
</evidence>
<dbReference type="InterPro" id="IPR000601">
    <property type="entry name" value="PKD_dom"/>
</dbReference>
<dbReference type="Gene3D" id="3.40.50.200">
    <property type="entry name" value="Peptidase S8/S53 domain"/>
    <property type="match status" value="1"/>
</dbReference>
<organism evidence="8 9">
    <name type="scientific">Deinococcus xianganensis</name>
    <dbReference type="NCBI Taxonomy" id="1507289"/>
    <lineage>
        <taxon>Bacteria</taxon>
        <taxon>Thermotogati</taxon>
        <taxon>Deinococcota</taxon>
        <taxon>Deinococci</taxon>
        <taxon>Deinococcales</taxon>
        <taxon>Deinococcaceae</taxon>
        <taxon>Deinococcus</taxon>
    </lineage>
</organism>
<dbReference type="PANTHER" id="PTHR43806">
    <property type="entry name" value="PEPTIDASE S8"/>
    <property type="match status" value="1"/>
</dbReference>
<dbReference type="Gene3D" id="3.30.70.80">
    <property type="entry name" value="Peptidase S8 propeptide/proteinase inhibitor I9"/>
    <property type="match status" value="1"/>
</dbReference>
<dbReference type="InterPro" id="IPR000209">
    <property type="entry name" value="Peptidase_S8/S53_dom"/>
</dbReference>
<dbReference type="PROSITE" id="PS51892">
    <property type="entry name" value="SUBTILASE"/>
    <property type="match status" value="1"/>
</dbReference>
<feature type="domain" description="PKD" evidence="7">
    <location>
        <begin position="395"/>
        <end position="482"/>
    </location>
</feature>
<dbReference type="InterPro" id="IPR022409">
    <property type="entry name" value="PKD/Chitinase_dom"/>
</dbReference>
<keyword evidence="4 5" id="KW-0720">Serine protease</keyword>
<dbReference type="InterPro" id="IPR037045">
    <property type="entry name" value="S8pro/Inhibitor_I9_sf"/>
</dbReference>
<dbReference type="SUPFAM" id="SSF52743">
    <property type="entry name" value="Subtilisin-like"/>
    <property type="match status" value="1"/>
</dbReference>
<evidence type="ECO:0000256" key="4">
    <source>
        <dbReference type="ARBA" id="ARBA00022825"/>
    </source>
</evidence>
<feature type="active site" description="Charge relay system" evidence="5">
    <location>
        <position position="154"/>
    </location>
</feature>
<accession>A0A6I4YNU8</accession>
<dbReference type="InterPro" id="IPR036852">
    <property type="entry name" value="Peptidase_S8/S53_dom_sf"/>
</dbReference>
<dbReference type="GO" id="GO:0005615">
    <property type="term" value="C:extracellular space"/>
    <property type="evidence" value="ECO:0007669"/>
    <property type="project" value="TreeGrafter"/>
</dbReference>
<dbReference type="InterPro" id="IPR050131">
    <property type="entry name" value="Peptidase_S8_subtilisin-like"/>
</dbReference>
<dbReference type="SMART" id="SM00089">
    <property type="entry name" value="PKD"/>
    <property type="match status" value="2"/>
</dbReference>
<dbReference type="InterPro" id="IPR023827">
    <property type="entry name" value="Peptidase_S8_Asp-AS"/>
</dbReference>
<dbReference type="InterPro" id="IPR013783">
    <property type="entry name" value="Ig-like_fold"/>
</dbReference>